<proteinExistence type="predicted"/>
<reference evidence="3 4" key="1">
    <citation type="journal article" date="2021" name="Sci. Rep.">
        <title>The genome of the diatom Chaetoceros tenuissimus carries an ancient integrated fragment of an extant virus.</title>
        <authorList>
            <person name="Hongo Y."/>
            <person name="Kimura K."/>
            <person name="Takaki Y."/>
            <person name="Yoshida Y."/>
            <person name="Baba S."/>
            <person name="Kobayashi G."/>
            <person name="Nagasaki K."/>
            <person name="Hano T."/>
            <person name="Tomaru Y."/>
        </authorList>
    </citation>
    <scope>NUCLEOTIDE SEQUENCE [LARGE SCALE GENOMIC DNA]</scope>
    <source>
        <strain evidence="3 4">NIES-3715</strain>
    </source>
</reference>
<accession>A0AAD3D636</accession>
<protein>
    <submittedName>
        <fullName evidence="3">Uncharacterized protein</fullName>
    </submittedName>
</protein>
<organism evidence="3 4">
    <name type="scientific">Chaetoceros tenuissimus</name>
    <dbReference type="NCBI Taxonomy" id="426638"/>
    <lineage>
        <taxon>Eukaryota</taxon>
        <taxon>Sar</taxon>
        <taxon>Stramenopiles</taxon>
        <taxon>Ochrophyta</taxon>
        <taxon>Bacillariophyta</taxon>
        <taxon>Coscinodiscophyceae</taxon>
        <taxon>Chaetocerotophycidae</taxon>
        <taxon>Chaetocerotales</taxon>
        <taxon>Chaetocerotaceae</taxon>
        <taxon>Chaetoceros</taxon>
    </lineage>
</organism>
<sequence>MARYHAFALLILLESRSLVSSYVQPSIQTNGFIGNKLNCKTEHIVSITTSKTKPILGQSSNNLELRATLFPKTSKQRSVALFGSDVSSDEEELKKPIIQRLLLGIILKLKALFKHILKILFVIPFTKLKAIFGVDTKTQEDNETTVEKEDEEKHEKVEEMSEQKRLTKVDVEWAKETLSRIEREEKEIISENKKPRVVYKSVAPPVEDETEEECPFYFTDCLDEDDKTPDEVDAKDATVEAQDVEEKPVVFDSDVDENIEEVREEAVDVSENEDSGVEVAVVAEEDKIISEAVDEETLEAQEGSATEEIAVSEDVHEETIVADTVEVQPTVPRGERWAVAAPGTDLTGKWKIVVTDDFKKEYDQYLKNLGQPSLVRSVAVSIVEMTSEEVIQSDNGRSLCIKGRNLRGVWDRTLLSSGSDFDFEHKDDHEHIRVSLVTADKENVEAESWWEKNGTLHRSWLRGVKKYGGGDFESRRYLSNKGDTLICESIFHPHGREKDKAAITWTFKKES</sequence>
<dbReference type="AlphaFoldDB" id="A0AAD3D636"/>
<keyword evidence="2" id="KW-0732">Signal</keyword>
<feature type="signal peptide" evidence="2">
    <location>
        <begin position="1"/>
        <end position="21"/>
    </location>
</feature>
<comment type="caution">
    <text evidence="3">The sequence shown here is derived from an EMBL/GenBank/DDBJ whole genome shotgun (WGS) entry which is preliminary data.</text>
</comment>
<feature type="chain" id="PRO_5041995066" evidence="2">
    <location>
        <begin position="22"/>
        <end position="511"/>
    </location>
</feature>
<keyword evidence="4" id="KW-1185">Reference proteome</keyword>
<evidence type="ECO:0000313" key="4">
    <source>
        <dbReference type="Proteomes" id="UP001054902"/>
    </source>
</evidence>
<name>A0AAD3D636_9STRA</name>
<dbReference type="Proteomes" id="UP001054902">
    <property type="component" value="Unassembled WGS sequence"/>
</dbReference>
<gene>
    <name evidence="3" type="ORF">CTEN210_13926</name>
</gene>
<evidence type="ECO:0000256" key="1">
    <source>
        <dbReference type="SAM" id="MobiDB-lite"/>
    </source>
</evidence>
<feature type="region of interest" description="Disordered" evidence="1">
    <location>
        <begin position="139"/>
        <end position="161"/>
    </location>
</feature>
<dbReference type="EMBL" id="BLLK01000058">
    <property type="protein sequence ID" value="GFH57450.1"/>
    <property type="molecule type" value="Genomic_DNA"/>
</dbReference>
<evidence type="ECO:0000256" key="2">
    <source>
        <dbReference type="SAM" id="SignalP"/>
    </source>
</evidence>
<evidence type="ECO:0000313" key="3">
    <source>
        <dbReference type="EMBL" id="GFH57450.1"/>
    </source>
</evidence>